<reference evidence="2 3" key="1">
    <citation type="journal article" date="2022" name="Front. Microbiol.">
        <title>Identification and characterization of a novel class of self-sufficient cytochrome P450 hydroxylase involved in cyclohexanecarboxylate degradation in Paraburkholderia terrae strain KU-64.</title>
        <authorList>
            <person name="Yamamoto T."/>
            <person name="Hasegawa Y."/>
            <person name="Iwaki H."/>
        </authorList>
    </citation>
    <scope>NUCLEOTIDE SEQUENCE [LARGE SCALE GENOMIC DNA]</scope>
    <source>
        <strain evidence="2 3">KU-64</strain>
    </source>
</reference>
<evidence type="ECO:0000256" key="1">
    <source>
        <dbReference type="SAM" id="MobiDB-lite"/>
    </source>
</evidence>
<feature type="region of interest" description="Disordered" evidence="1">
    <location>
        <begin position="80"/>
        <end position="108"/>
    </location>
</feature>
<evidence type="ECO:0000313" key="2">
    <source>
        <dbReference type="EMBL" id="BCZ79706.1"/>
    </source>
</evidence>
<feature type="compositionally biased region" description="Polar residues" evidence="1">
    <location>
        <begin position="1"/>
        <end position="19"/>
    </location>
</feature>
<feature type="region of interest" description="Disordered" evidence="1">
    <location>
        <begin position="1"/>
        <end position="24"/>
    </location>
</feature>
<keyword evidence="3" id="KW-1185">Reference proteome</keyword>
<gene>
    <name evidence="2" type="ORF">PTKU64_33810</name>
</gene>
<sequence>MPAQSTANHPASQTKNQTHCDIPPHNRVARHRQTLCCDAVDCRTSRANARDCPTKQKTKILIQINRLQKKSAPAEAQICAKSPHNAPQQNNKHSPTLAVICTNPDSDT</sequence>
<feature type="compositionally biased region" description="Polar residues" evidence="1">
    <location>
        <begin position="85"/>
        <end position="94"/>
    </location>
</feature>
<protein>
    <submittedName>
        <fullName evidence="2">Uncharacterized protein</fullName>
    </submittedName>
</protein>
<accession>A0ABN6JG08</accession>
<name>A0ABN6JG08_9BURK</name>
<dbReference type="EMBL" id="AP024956">
    <property type="protein sequence ID" value="BCZ79706.1"/>
    <property type="molecule type" value="Genomic_DNA"/>
</dbReference>
<organism evidence="2 3">
    <name type="scientific">Paraburkholderia terrae</name>
    <dbReference type="NCBI Taxonomy" id="311230"/>
    <lineage>
        <taxon>Bacteria</taxon>
        <taxon>Pseudomonadati</taxon>
        <taxon>Pseudomonadota</taxon>
        <taxon>Betaproteobacteria</taxon>
        <taxon>Burkholderiales</taxon>
        <taxon>Burkholderiaceae</taxon>
        <taxon>Paraburkholderia</taxon>
    </lineage>
</organism>
<dbReference type="Proteomes" id="UP001319874">
    <property type="component" value="Chromosome 2"/>
</dbReference>
<proteinExistence type="predicted"/>
<evidence type="ECO:0000313" key="3">
    <source>
        <dbReference type="Proteomes" id="UP001319874"/>
    </source>
</evidence>